<comment type="cofactor">
    <cofactor evidence="1 11">
        <name>FAD</name>
        <dbReference type="ChEBI" id="CHEBI:57692"/>
    </cofactor>
</comment>
<keyword evidence="7 11" id="KW-0560">Oxidoreductase</keyword>
<evidence type="ECO:0000259" key="13">
    <source>
        <dbReference type="Pfam" id="PF02770"/>
    </source>
</evidence>
<dbReference type="Pfam" id="PF00441">
    <property type="entry name" value="Acyl-CoA_dh_1"/>
    <property type="match status" value="1"/>
</dbReference>
<accession>A0ABM7PFS2</accession>
<keyword evidence="16" id="KW-1185">Reference proteome</keyword>
<dbReference type="InterPro" id="IPR036250">
    <property type="entry name" value="AcylCo_DH-like_C"/>
</dbReference>
<evidence type="ECO:0000256" key="4">
    <source>
        <dbReference type="ARBA" id="ARBA00011881"/>
    </source>
</evidence>
<evidence type="ECO:0000313" key="16">
    <source>
        <dbReference type="Proteomes" id="UP001320148"/>
    </source>
</evidence>
<feature type="domain" description="Acyl-CoA dehydrogenase/oxidase N-terminal" evidence="14">
    <location>
        <begin position="9"/>
        <end position="118"/>
    </location>
</feature>
<comment type="subunit">
    <text evidence="4">Homotetramer.</text>
</comment>
<dbReference type="SUPFAM" id="SSF47203">
    <property type="entry name" value="Acyl-CoA dehydrogenase C-terminal domain-like"/>
    <property type="match status" value="1"/>
</dbReference>
<evidence type="ECO:0000256" key="3">
    <source>
        <dbReference type="ARBA" id="ARBA00009347"/>
    </source>
</evidence>
<dbReference type="Pfam" id="PF02771">
    <property type="entry name" value="Acyl-CoA_dh_N"/>
    <property type="match status" value="1"/>
</dbReference>
<sequence>MGTIEYTGNHHAFRDKLRRYLDEAVAPHGEAWEQAGIVPLSAWKEMGEKGYLCTWVPQAYGGRGLDFLYSVIIMEEMAHIGESGFMVSLHSDVVVPYLFTYGSEEIRNQFLPGCVSGDIVAAVAMTEPDAGSDLASMVSTFREEEDCFVLEGSKTFISNGINCGVVIVAARDSLEEEPYNAISLFVVEAGTPGFEKGGKLQKMGLRSQDTAELFFNNCRIPKANLLGQRGSGFIMLMEKLQQERLVCAVSALAGAETLVEQTTKKARECIYGSGMPLIKAQEVRFALVEMTAHLKMARAFVNDLVNQHAAGANVVVETSMAKFLTTDFLNDFSRRSMDLLGEAALDDDDVFAKALRDGRVMPIFAGTNEIMKEIAARFMGL</sequence>
<dbReference type="Pfam" id="PF02770">
    <property type="entry name" value="Acyl-CoA_dh_M"/>
    <property type="match status" value="1"/>
</dbReference>
<evidence type="ECO:0000256" key="10">
    <source>
        <dbReference type="ARBA" id="ARBA00042660"/>
    </source>
</evidence>
<dbReference type="InterPro" id="IPR009075">
    <property type="entry name" value="AcylCo_DH/oxidase_C"/>
</dbReference>
<evidence type="ECO:0000256" key="9">
    <source>
        <dbReference type="ARBA" id="ARBA00040394"/>
    </source>
</evidence>
<dbReference type="InterPro" id="IPR050741">
    <property type="entry name" value="Acyl-CoA_dehydrogenase"/>
</dbReference>
<dbReference type="PANTHER" id="PTHR48083:SF20">
    <property type="entry name" value="LONG-CHAIN SPECIFIC ACYL-COA DEHYDROGENASE, MITOCHONDRIAL"/>
    <property type="match status" value="1"/>
</dbReference>
<organism evidence="15 16">
    <name type="scientific">Desulfoluna limicola</name>
    <dbReference type="NCBI Taxonomy" id="2810562"/>
    <lineage>
        <taxon>Bacteria</taxon>
        <taxon>Pseudomonadati</taxon>
        <taxon>Thermodesulfobacteriota</taxon>
        <taxon>Desulfobacteria</taxon>
        <taxon>Desulfobacterales</taxon>
        <taxon>Desulfolunaceae</taxon>
        <taxon>Desulfoluna</taxon>
    </lineage>
</organism>
<dbReference type="InterPro" id="IPR006089">
    <property type="entry name" value="Acyl-CoA_DH_CS"/>
</dbReference>
<protein>
    <recommendedName>
        <fullName evidence="9">Acyl-[acyl-carrier-protein] dehydrogenase MbtN</fullName>
    </recommendedName>
    <alternativeName>
        <fullName evidence="10">Mycobactin synthase protein N</fullName>
    </alternativeName>
</protein>
<evidence type="ECO:0000259" key="12">
    <source>
        <dbReference type="Pfam" id="PF00441"/>
    </source>
</evidence>
<dbReference type="Proteomes" id="UP001320148">
    <property type="component" value="Chromosome"/>
</dbReference>
<dbReference type="RefSeq" id="WP_236892444.1">
    <property type="nucleotide sequence ID" value="NZ_AP024488.1"/>
</dbReference>
<evidence type="ECO:0000259" key="14">
    <source>
        <dbReference type="Pfam" id="PF02771"/>
    </source>
</evidence>
<comment type="similarity">
    <text evidence="3 11">Belongs to the acyl-CoA dehydrogenase family.</text>
</comment>
<dbReference type="InterPro" id="IPR046373">
    <property type="entry name" value="Acyl-CoA_Oxase/DH_mid-dom_sf"/>
</dbReference>
<comment type="function">
    <text evidence="8">Catalyzes the dehydrogenation at the alpha-beta position of ACP-bound acyl chains. This results in the introduction of a double bond in the lipidic chain, which is further transferred to the epsilon-amino group of lysine residue in the mycobactin core by MbtK.</text>
</comment>
<dbReference type="InterPro" id="IPR037069">
    <property type="entry name" value="AcylCoA_DH/ox_N_sf"/>
</dbReference>
<dbReference type="EMBL" id="AP024488">
    <property type="protein sequence ID" value="BCS96083.1"/>
    <property type="molecule type" value="Genomic_DNA"/>
</dbReference>
<dbReference type="InterPro" id="IPR006091">
    <property type="entry name" value="Acyl-CoA_Oxase/DH_mid-dom"/>
</dbReference>
<reference evidence="15 16" key="1">
    <citation type="submission" date="2021-02" db="EMBL/GenBank/DDBJ databases">
        <title>Complete genome of Desulfoluna sp. strain ASN36.</title>
        <authorList>
            <person name="Takahashi A."/>
            <person name="Kojima H."/>
            <person name="Fukui M."/>
        </authorList>
    </citation>
    <scope>NUCLEOTIDE SEQUENCE [LARGE SCALE GENOMIC DNA]</scope>
    <source>
        <strain evidence="15 16">ASN36</strain>
    </source>
</reference>
<dbReference type="Gene3D" id="1.10.540.10">
    <property type="entry name" value="Acyl-CoA dehydrogenase/oxidase, N-terminal domain"/>
    <property type="match status" value="1"/>
</dbReference>
<evidence type="ECO:0000256" key="2">
    <source>
        <dbReference type="ARBA" id="ARBA00005102"/>
    </source>
</evidence>
<name>A0ABM7PFS2_9BACT</name>
<dbReference type="PROSITE" id="PS00072">
    <property type="entry name" value="ACYL_COA_DH_1"/>
    <property type="match status" value="1"/>
</dbReference>
<dbReference type="Gene3D" id="2.40.110.10">
    <property type="entry name" value="Butyryl-CoA Dehydrogenase, subunit A, domain 2"/>
    <property type="match status" value="1"/>
</dbReference>
<keyword evidence="5 11" id="KW-0285">Flavoprotein</keyword>
<evidence type="ECO:0000256" key="7">
    <source>
        <dbReference type="ARBA" id="ARBA00023002"/>
    </source>
</evidence>
<dbReference type="InterPro" id="IPR009100">
    <property type="entry name" value="AcylCoA_DH/oxidase_NM_dom_sf"/>
</dbReference>
<dbReference type="InterPro" id="IPR013786">
    <property type="entry name" value="AcylCoA_DH/ox_N"/>
</dbReference>
<evidence type="ECO:0000256" key="5">
    <source>
        <dbReference type="ARBA" id="ARBA00022630"/>
    </source>
</evidence>
<gene>
    <name evidence="15" type="ORF">DSLASN_17150</name>
</gene>
<keyword evidence="6 11" id="KW-0274">FAD</keyword>
<evidence type="ECO:0000313" key="15">
    <source>
        <dbReference type="EMBL" id="BCS96083.1"/>
    </source>
</evidence>
<feature type="domain" description="Acyl-CoA oxidase/dehydrogenase middle" evidence="13">
    <location>
        <begin position="122"/>
        <end position="218"/>
    </location>
</feature>
<dbReference type="SUPFAM" id="SSF56645">
    <property type="entry name" value="Acyl-CoA dehydrogenase NM domain-like"/>
    <property type="match status" value="1"/>
</dbReference>
<evidence type="ECO:0000256" key="11">
    <source>
        <dbReference type="RuleBase" id="RU362125"/>
    </source>
</evidence>
<evidence type="ECO:0000256" key="6">
    <source>
        <dbReference type="ARBA" id="ARBA00022827"/>
    </source>
</evidence>
<evidence type="ECO:0000256" key="8">
    <source>
        <dbReference type="ARBA" id="ARBA00037085"/>
    </source>
</evidence>
<dbReference type="PANTHER" id="PTHR48083">
    <property type="entry name" value="MEDIUM-CHAIN SPECIFIC ACYL-COA DEHYDROGENASE, MITOCHONDRIAL-RELATED"/>
    <property type="match status" value="1"/>
</dbReference>
<evidence type="ECO:0000256" key="1">
    <source>
        <dbReference type="ARBA" id="ARBA00001974"/>
    </source>
</evidence>
<comment type="pathway">
    <text evidence="2">Siderophore biosynthesis; mycobactin biosynthesis.</text>
</comment>
<feature type="domain" description="Acyl-CoA dehydrogenase/oxidase C-terminal" evidence="12">
    <location>
        <begin position="230"/>
        <end position="379"/>
    </location>
</feature>
<dbReference type="Gene3D" id="1.20.140.10">
    <property type="entry name" value="Butyryl-CoA Dehydrogenase, subunit A, domain 3"/>
    <property type="match status" value="1"/>
</dbReference>
<proteinExistence type="inferred from homology"/>